<proteinExistence type="predicted"/>
<evidence type="ECO:0000313" key="2">
    <source>
        <dbReference type="Proteomes" id="UP000441557"/>
    </source>
</evidence>
<evidence type="ECO:0000313" key="1">
    <source>
        <dbReference type="EMBL" id="MRG84424.1"/>
    </source>
</evidence>
<name>A0AB36AGS1_LIMRT</name>
<sequence>MLTNQVESKLKSAFKYDLFSERSAIEVTKNIISAKQLNTYLLEMIDKNILTSFEDIPGVYQFIRINKDLGIPITIKATRDELVEYFYLENDTGYIYGNSILKQLGLSTQVPQEEYIATKKISKNITKDIDNYTYNMKPVRIQNINKENKRLLQIIDTLLLPGILSDDGETKESILEQLVTFALSTLNSSKEVVKIMSSYSKQEEARLEDIGFFDEVNKQQPISF</sequence>
<gene>
    <name evidence="1" type="ORF">GIX80_08535</name>
</gene>
<protein>
    <submittedName>
        <fullName evidence="1">Uncharacterized protein</fullName>
    </submittedName>
</protein>
<comment type="caution">
    <text evidence="1">The sequence shown here is derived from an EMBL/GenBank/DDBJ whole genome shotgun (WGS) entry which is preliminary data.</text>
</comment>
<dbReference type="AlphaFoldDB" id="A0AB36AGS1"/>
<dbReference type="EMBL" id="WJMZ01000010">
    <property type="protein sequence ID" value="MRG84424.1"/>
    <property type="molecule type" value="Genomic_DNA"/>
</dbReference>
<organism evidence="1 2">
    <name type="scientific">Limosilactobacillus reuteri</name>
    <name type="common">Lactobacillus reuteri</name>
    <dbReference type="NCBI Taxonomy" id="1598"/>
    <lineage>
        <taxon>Bacteria</taxon>
        <taxon>Bacillati</taxon>
        <taxon>Bacillota</taxon>
        <taxon>Bacilli</taxon>
        <taxon>Lactobacillales</taxon>
        <taxon>Lactobacillaceae</taxon>
        <taxon>Limosilactobacillus</taxon>
    </lineage>
</organism>
<accession>A0AB36AGS1</accession>
<dbReference type="RefSeq" id="WP_153706664.1">
    <property type="nucleotide sequence ID" value="NZ_JAFFPO010000019.1"/>
</dbReference>
<dbReference type="Proteomes" id="UP000441557">
    <property type="component" value="Unassembled WGS sequence"/>
</dbReference>
<reference evidence="1 2" key="1">
    <citation type="submission" date="2019-11" db="EMBL/GenBank/DDBJ databases">
        <title>Draft genome sequence of 12 host-associated Lactobacillus reuteri rodent strains.</title>
        <authorList>
            <person name="Zhang S."/>
            <person name="Ozcam M."/>
            <person name="Van Pijkeren J.P."/>
        </authorList>
    </citation>
    <scope>NUCLEOTIDE SEQUENCE [LARGE SCALE GENOMIC DNA]</scope>
    <source>
        <strain evidence="1 2">L1604-1</strain>
    </source>
</reference>